<evidence type="ECO:0000256" key="9">
    <source>
        <dbReference type="ARBA" id="ARBA00084094"/>
    </source>
</evidence>
<dbReference type="Pfam" id="PF00089">
    <property type="entry name" value="Trypsin"/>
    <property type="match status" value="1"/>
</dbReference>
<evidence type="ECO:0000256" key="8">
    <source>
        <dbReference type="ARBA" id="ARBA00055534"/>
    </source>
</evidence>
<keyword evidence="7" id="KW-1199">Hemostasis impairing toxin</keyword>
<dbReference type="GO" id="GO:0006508">
    <property type="term" value="P:proteolysis"/>
    <property type="evidence" value="ECO:0007669"/>
    <property type="project" value="UniProtKB-KW"/>
</dbReference>
<keyword evidence="2" id="KW-0800">Toxin</keyword>
<keyword evidence="10" id="KW-0732">Signal</keyword>
<evidence type="ECO:0000256" key="5">
    <source>
        <dbReference type="ARBA" id="ARBA00022825"/>
    </source>
</evidence>
<evidence type="ECO:0000256" key="6">
    <source>
        <dbReference type="ARBA" id="ARBA00023157"/>
    </source>
</evidence>
<dbReference type="AlphaFoldDB" id="A0A1B0RHN8"/>
<dbReference type="PANTHER" id="PTHR24276">
    <property type="entry name" value="POLYSERASE-RELATED"/>
    <property type="match status" value="1"/>
</dbReference>
<dbReference type="Gene3D" id="2.40.10.10">
    <property type="entry name" value="Trypsin-like serine proteases"/>
    <property type="match status" value="1"/>
</dbReference>
<feature type="signal peptide" evidence="10">
    <location>
        <begin position="1"/>
        <end position="21"/>
    </location>
</feature>
<comment type="function">
    <text evidence="8">Fibrinolytic activity; shows preferential cleavage of Arg-Gly bonds in all three fibrinogen chains. Contact with the caterpillars causes severe bleeding, due the anticoagulant effect of the protein.</text>
</comment>
<dbReference type="SUPFAM" id="SSF50494">
    <property type="entry name" value="Trypsin-like serine proteases"/>
    <property type="match status" value="1"/>
</dbReference>
<name>A0A1B0RHN8_HELZE</name>
<dbReference type="EMBL" id="KM360185">
    <property type="protein sequence ID" value="AKH49601.1"/>
    <property type="molecule type" value="mRNA"/>
</dbReference>
<evidence type="ECO:0000259" key="11">
    <source>
        <dbReference type="PROSITE" id="PS50240"/>
    </source>
</evidence>
<dbReference type="FunFam" id="2.40.10.10:FF:000068">
    <property type="entry name" value="transmembrane protease serine 2"/>
    <property type="match status" value="1"/>
</dbReference>
<accession>A0A1B0RHN8</accession>
<dbReference type="GO" id="GO:0004252">
    <property type="term" value="F:serine-type endopeptidase activity"/>
    <property type="evidence" value="ECO:0007669"/>
    <property type="project" value="InterPro"/>
</dbReference>
<dbReference type="InterPro" id="IPR043504">
    <property type="entry name" value="Peptidase_S1_PA_chymotrypsin"/>
</dbReference>
<evidence type="ECO:0000256" key="2">
    <source>
        <dbReference type="ARBA" id="ARBA00022656"/>
    </source>
</evidence>
<keyword evidence="9" id="KW-1205">Fibrinolytic toxin</keyword>
<proteinExistence type="evidence at transcript level"/>
<dbReference type="InterPro" id="IPR018114">
    <property type="entry name" value="TRYPSIN_HIS"/>
</dbReference>
<protein>
    <submittedName>
        <fullName evidence="12">Serine protease 2</fullName>
    </submittedName>
</protein>
<evidence type="ECO:0000313" key="12">
    <source>
        <dbReference type="EMBL" id="AKH49601.1"/>
    </source>
</evidence>
<keyword evidence="3 12" id="KW-0645">Protease</keyword>
<dbReference type="PROSITE" id="PS00134">
    <property type="entry name" value="TRYPSIN_HIS"/>
    <property type="match status" value="1"/>
</dbReference>
<sequence>MASYATFTLLVLAGFLVSAFSSSSPARIEDYPSTVQLETGVGRVWLQTCVGSVLTSRHVLTAAHCLIGTALTPRISRVRAGTSERDRGGDVWEVNSVIRHPDYSLKAFEGNVGIVRLQTALWFGAAIQQARITASGVTFPANVPVTLAGWGRTSQEDLWADRDLHSTQLYTVDHSLCVEKYGDLKVPIAVTENMICAATLGTTGANFGVRDGGSPVFYDGILVGFVSFGSPLSATEYPLVATAVSPYSDWIVENAV</sequence>
<dbReference type="SMART" id="SM00020">
    <property type="entry name" value="Tryp_SPc"/>
    <property type="match status" value="1"/>
</dbReference>
<evidence type="ECO:0000256" key="1">
    <source>
        <dbReference type="ARBA" id="ARBA00004239"/>
    </source>
</evidence>
<dbReference type="PANTHER" id="PTHR24276:SF91">
    <property type="entry name" value="AT26814P-RELATED"/>
    <property type="match status" value="1"/>
</dbReference>
<evidence type="ECO:0000256" key="4">
    <source>
        <dbReference type="ARBA" id="ARBA00022801"/>
    </source>
</evidence>
<dbReference type="InterPro" id="IPR050430">
    <property type="entry name" value="Peptidase_S1"/>
</dbReference>
<evidence type="ECO:0000256" key="3">
    <source>
        <dbReference type="ARBA" id="ARBA00022670"/>
    </source>
</evidence>
<evidence type="ECO:0000256" key="7">
    <source>
        <dbReference type="ARBA" id="ARBA00023240"/>
    </source>
</evidence>
<keyword evidence="6" id="KW-1015">Disulfide bond</keyword>
<keyword evidence="4" id="KW-0378">Hydrolase</keyword>
<dbReference type="GO" id="GO:0090729">
    <property type="term" value="F:toxin activity"/>
    <property type="evidence" value="ECO:0007669"/>
    <property type="project" value="UniProtKB-KW"/>
</dbReference>
<dbReference type="GO" id="GO:0005576">
    <property type="term" value="C:extracellular region"/>
    <property type="evidence" value="ECO:0007669"/>
    <property type="project" value="UniProtKB-SubCell"/>
</dbReference>
<dbReference type="InterPro" id="IPR009003">
    <property type="entry name" value="Peptidase_S1_PA"/>
</dbReference>
<keyword evidence="5" id="KW-0720">Serine protease</keyword>
<feature type="domain" description="Peptidase S1" evidence="11">
    <location>
        <begin position="11"/>
        <end position="256"/>
    </location>
</feature>
<evidence type="ECO:0000256" key="10">
    <source>
        <dbReference type="SAM" id="SignalP"/>
    </source>
</evidence>
<gene>
    <name evidence="12" type="primary">SP2</name>
</gene>
<dbReference type="InterPro" id="IPR001254">
    <property type="entry name" value="Trypsin_dom"/>
</dbReference>
<dbReference type="PROSITE" id="PS50240">
    <property type="entry name" value="TRYPSIN_DOM"/>
    <property type="match status" value="1"/>
</dbReference>
<dbReference type="CDD" id="cd00190">
    <property type="entry name" value="Tryp_SPc"/>
    <property type="match status" value="1"/>
</dbReference>
<comment type="subcellular location">
    <subcellularLocation>
        <location evidence="1">Secreted</location>
        <location evidence="1">Extracellular space</location>
    </subcellularLocation>
</comment>
<feature type="non-terminal residue" evidence="12">
    <location>
        <position position="256"/>
    </location>
</feature>
<reference evidence="12" key="1">
    <citation type="submission" date="2014-08" db="EMBL/GenBank/DDBJ databases">
        <title>Decreased Cry1Ac activation by midgut proteases is associated with Cry1Ac resistance in Helicoverpa zea.</title>
        <authorList>
            <person name="Zhang M."/>
            <person name="Wei J."/>
            <person name="Ni X."/>
            <person name="Fabrick J.A."/>
            <person name="Carriere Y."/>
            <person name="Tabashnik B.E."/>
            <person name="Li X."/>
        </authorList>
    </citation>
    <scope>NUCLEOTIDE SEQUENCE</scope>
    <source>
        <strain evidence="12">Cry1Ac susceptible</strain>
    </source>
</reference>
<feature type="chain" id="PRO_5008517156" evidence="10">
    <location>
        <begin position="22"/>
        <end position="256"/>
    </location>
</feature>
<organism evidence="12">
    <name type="scientific">Helicoverpa zea</name>
    <name type="common">Corn earworm moth</name>
    <name type="synonym">Heliothis zea</name>
    <dbReference type="NCBI Taxonomy" id="7113"/>
    <lineage>
        <taxon>Eukaryota</taxon>
        <taxon>Metazoa</taxon>
        <taxon>Ecdysozoa</taxon>
        <taxon>Arthropoda</taxon>
        <taxon>Hexapoda</taxon>
        <taxon>Insecta</taxon>
        <taxon>Pterygota</taxon>
        <taxon>Neoptera</taxon>
        <taxon>Endopterygota</taxon>
        <taxon>Lepidoptera</taxon>
        <taxon>Glossata</taxon>
        <taxon>Ditrysia</taxon>
        <taxon>Noctuoidea</taxon>
        <taxon>Noctuidae</taxon>
        <taxon>Heliothinae</taxon>
        <taxon>Helicoverpa</taxon>
    </lineage>
</organism>